<organism evidence="1 2">
    <name type="scientific">Bradyrhizobium niftali</name>
    <dbReference type="NCBI Taxonomy" id="2560055"/>
    <lineage>
        <taxon>Bacteria</taxon>
        <taxon>Pseudomonadati</taxon>
        <taxon>Pseudomonadota</taxon>
        <taxon>Alphaproteobacteria</taxon>
        <taxon>Hyphomicrobiales</taxon>
        <taxon>Nitrobacteraceae</taxon>
        <taxon>Bradyrhizobium</taxon>
    </lineage>
</organism>
<dbReference type="Gene3D" id="3.90.550.10">
    <property type="entry name" value="Spore Coat Polysaccharide Biosynthesis Protein SpsA, Chain A"/>
    <property type="match status" value="1"/>
</dbReference>
<dbReference type="InterPro" id="IPR029044">
    <property type="entry name" value="Nucleotide-diphossugar_trans"/>
</dbReference>
<keyword evidence="1" id="KW-0808">Transferase</keyword>
<dbReference type="RefSeq" id="WP_135173148.1">
    <property type="nucleotide sequence ID" value="NZ_SPQT01000001.1"/>
</dbReference>
<dbReference type="SUPFAM" id="SSF53448">
    <property type="entry name" value="Nucleotide-diphospho-sugar transferases"/>
    <property type="match status" value="1"/>
</dbReference>
<name>A0A4Y9M848_9BRAD</name>
<gene>
    <name evidence="1" type="ORF">E4K65_04975</name>
</gene>
<evidence type="ECO:0000313" key="2">
    <source>
        <dbReference type="Proteomes" id="UP000297966"/>
    </source>
</evidence>
<dbReference type="AlphaFoldDB" id="A0A4Y9M848"/>
<dbReference type="EMBL" id="SPQT01000001">
    <property type="protein sequence ID" value="TFV51406.1"/>
    <property type="molecule type" value="Genomic_DNA"/>
</dbReference>
<protein>
    <submittedName>
        <fullName evidence="1">Glycosyl transferase</fullName>
    </submittedName>
</protein>
<sequence length="307" mass="35893">MKIFSICCVRDENDIVGETLKAALEWSDRIFVFDNGSVDGTWETLQDLANCYPKIELVGHDDRTFTDELRGEIFETRRHVASPGDWWCRLDSDEFFIDDPAQFLGNVPQSYGFVLSATMNFYFTDADLKNYEENPAEWLARPVQERLRYYQNNWSEPRFVRHRGDLRWGGLIWPHNRGRTSPSRIRLKHFPYRSPAQISKRLAIRQQQPGLFKHEANRALAKGLQPDWMEKGPVPLHELASWRDRVREVAECDVDRGDGMFFTRDDLMPPLPSPALDLVKVGLRRTQVGRAIVSPLLRWRRSQFGRR</sequence>
<keyword evidence="2" id="KW-1185">Reference proteome</keyword>
<proteinExistence type="predicted"/>
<accession>A0A4Y9M848</accession>
<dbReference type="Proteomes" id="UP000297966">
    <property type="component" value="Unassembled WGS sequence"/>
</dbReference>
<comment type="caution">
    <text evidence="1">The sequence shown here is derived from an EMBL/GenBank/DDBJ whole genome shotgun (WGS) entry which is preliminary data.</text>
</comment>
<dbReference type="Pfam" id="PF13704">
    <property type="entry name" value="Glyco_tranf_2_4"/>
    <property type="match status" value="1"/>
</dbReference>
<evidence type="ECO:0000313" key="1">
    <source>
        <dbReference type="EMBL" id="TFV51406.1"/>
    </source>
</evidence>
<dbReference type="GO" id="GO:0016740">
    <property type="term" value="F:transferase activity"/>
    <property type="evidence" value="ECO:0007669"/>
    <property type="project" value="UniProtKB-KW"/>
</dbReference>
<dbReference type="OrthoDB" id="565316at2"/>
<reference evidence="1 2" key="1">
    <citation type="submission" date="2019-03" db="EMBL/GenBank/DDBJ databases">
        <title>Bradyrhizobium diversity isolated from nodules of Chamaecrista fasciculata.</title>
        <authorList>
            <person name="Klepa M.S."/>
            <person name="Urquiaga M.O."/>
            <person name="Hungria M."/>
            <person name="Delamuta J.R."/>
        </authorList>
    </citation>
    <scope>NUCLEOTIDE SEQUENCE [LARGE SCALE GENOMIC DNA]</scope>
    <source>
        <strain evidence="1 2">CNPSo 3448</strain>
    </source>
</reference>